<evidence type="ECO:0000259" key="10">
    <source>
        <dbReference type="Pfam" id="PF04983"/>
    </source>
</evidence>
<feature type="domain" description="RNA polymerase Rpb1" evidence="10">
    <location>
        <begin position="24"/>
        <end position="199"/>
    </location>
</feature>
<dbReference type="Pfam" id="PF04983">
    <property type="entry name" value="RNA_pol_Rpb1_3"/>
    <property type="match status" value="1"/>
</dbReference>
<evidence type="ECO:0000256" key="2">
    <source>
        <dbReference type="ARBA" id="ARBA00012418"/>
    </source>
</evidence>
<evidence type="ECO:0000313" key="12">
    <source>
        <dbReference type="Proteomes" id="UP000259328"/>
    </source>
</evidence>
<dbReference type="EMBL" id="LS991953">
    <property type="protein sequence ID" value="SYV93309.1"/>
    <property type="molecule type" value="Genomic_DNA"/>
</dbReference>
<dbReference type="InterPro" id="IPR042102">
    <property type="entry name" value="RNA_pol_Rpb1_3_sf"/>
</dbReference>
<dbReference type="InterPro" id="IPR007066">
    <property type="entry name" value="RNA_pol_Rpb1_3"/>
</dbReference>
<evidence type="ECO:0000313" key="11">
    <source>
        <dbReference type="EMBL" id="SYV93309.1"/>
    </source>
</evidence>
<reference evidence="12" key="1">
    <citation type="submission" date="2018-06" db="EMBL/GenBank/DDBJ databases">
        <authorList>
            <consortium name="Pathogen Informatics"/>
        </authorList>
    </citation>
    <scope>NUCLEOTIDE SEQUENCE [LARGE SCALE GENOMIC DNA]</scope>
    <source>
        <strain evidence="12">NCTC10124</strain>
    </source>
</reference>
<dbReference type="GO" id="GO:0003677">
    <property type="term" value="F:DNA binding"/>
    <property type="evidence" value="ECO:0007669"/>
    <property type="project" value="InterPro"/>
</dbReference>
<comment type="catalytic activity">
    <reaction evidence="9">
        <text>RNA(n) + a ribonucleoside 5'-triphosphate = RNA(n+1) + diphosphate</text>
        <dbReference type="Rhea" id="RHEA:21248"/>
        <dbReference type="Rhea" id="RHEA-COMP:14527"/>
        <dbReference type="Rhea" id="RHEA-COMP:17342"/>
        <dbReference type="ChEBI" id="CHEBI:33019"/>
        <dbReference type="ChEBI" id="CHEBI:61557"/>
        <dbReference type="ChEBI" id="CHEBI:140395"/>
        <dbReference type="EC" id="2.7.7.6"/>
    </reaction>
</comment>
<dbReference type="InterPro" id="IPR045867">
    <property type="entry name" value="DNA-dir_RpoC_beta_prime"/>
</dbReference>
<dbReference type="PANTHER" id="PTHR19376:SF54">
    <property type="entry name" value="DNA-DIRECTED RNA POLYMERASE SUBUNIT BETA"/>
    <property type="match status" value="1"/>
</dbReference>
<dbReference type="GO" id="GO:0006351">
    <property type="term" value="P:DNA-templated transcription"/>
    <property type="evidence" value="ECO:0007669"/>
    <property type="project" value="InterPro"/>
</dbReference>
<evidence type="ECO:0000256" key="4">
    <source>
        <dbReference type="ARBA" id="ARBA00022679"/>
    </source>
</evidence>
<dbReference type="EC" id="2.7.7.6" evidence="2"/>
<evidence type="ECO:0000256" key="5">
    <source>
        <dbReference type="ARBA" id="ARBA00022695"/>
    </source>
</evidence>
<keyword evidence="3 11" id="KW-0240">DNA-directed RNA polymerase</keyword>
<evidence type="ECO:0000256" key="3">
    <source>
        <dbReference type="ARBA" id="ARBA00022478"/>
    </source>
</evidence>
<evidence type="ECO:0000256" key="8">
    <source>
        <dbReference type="ARBA" id="ARBA00023163"/>
    </source>
</evidence>
<keyword evidence="8" id="KW-0804">Transcription</keyword>
<dbReference type="GO" id="GO:0003899">
    <property type="term" value="F:DNA-directed RNA polymerase activity"/>
    <property type="evidence" value="ECO:0007669"/>
    <property type="project" value="UniProtKB-EC"/>
</dbReference>
<name>A0A3B0P9T1_MYCSY</name>
<keyword evidence="5 11" id="KW-0548">Nucleotidyltransferase</keyword>
<evidence type="ECO:0000256" key="7">
    <source>
        <dbReference type="ARBA" id="ARBA00022842"/>
    </source>
</evidence>
<evidence type="ECO:0000256" key="6">
    <source>
        <dbReference type="ARBA" id="ARBA00022723"/>
    </source>
</evidence>
<dbReference type="Proteomes" id="UP000259328">
    <property type="component" value="Chromosome"/>
</dbReference>
<dbReference type="PANTHER" id="PTHR19376">
    <property type="entry name" value="DNA-DIRECTED RNA POLYMERASE"/>
    <property type="match status" value="1"/>
</dbReference>
<dbReference type="GO" id="GO:0046872">
    <property type="term" value="F:metal ion binding"/>
    <property type="evidence" value="ECO:0007669"/>
    <property type="project" value="UniProtKB-KW"/>
</dbReference>
<dbReference type="Gene3D" id="1.10.274.100">
    <property type="entry name" value="RNA polymerase Rpb1, domain 3"/>
    <property type="match status" value="1"/>
</dbReference>
<organism evidence="11 12">
    <name type="scientific">Mycoplasmopsis synoviae</name>
    <name type="common">Mycoplasma synoviae</name>
    <dbReference type="NCBI Taxonomy" id="2109"/>
    <lineage>
        <taxon>Bacteria</taxon>
        <taxon>Bacillati</taxon>
        <taxon>Mycoplasmatota</taxon>
        <taxon>Mycoplasmoidales</taxon>
        <taxon>Metamycoplasmataceae</taxon>
        <taxon>Mycoplasmopsis</taxon>
    </lineage>
</organism>
<protein>
    <recommendedName>
        <fullName evidence="2">DNA-directed RNA polymerase</fullName>
        <ecNumber evidence="2">2.7.7.6</ecNumber>
    </recommendedName>
</protein>
<feature type="non-terminal residue" evidence="11">
    <location>
        <position position="275"/>
    </location>
</feature>
<dbReference type="AlphaFoldDB" id="A0A3B0P9T1"/>
<sequence>MAVHVPISKAAVREAQELMLASKNILGPKDGEPIINPSQDIILGLYYLTIEKANQKNEGKFYPSFNEMMLAYENKYINLATRVVLPVSALKKISILQKTDAPYIYSTVGKFILNNAFPRDFDFVFGKRVTEKLTSTNEHGEEVVSLKTKIDTSEHDIKRYVFNYGDNFTAKIKEADVNLPLNKKEIAKIVRNIYEKYVPIVNIEDISQVINKIDKTQLDKLHELCSELKDFNGNKLEDNRIHLELLVRLIKEEFLKIQDQYFAKDEESIFNHQYW</sequence>
<dbReference type="GO" id="GO:0000428">
    <property type="term" value="C:DNA-directed RNA polymerase complex"/>
    <property type="evidence" value="ECO:0007669"/>
    <property type="project" value="UniProtKB-KW"/>
</dbReference>
<gene>
    <name evidence="11" type="primary">rpoC_3</name>
    <name evidence="11" type="ORF">NCTC10124_01046</name>
</gene>
<comment type="function">
    <text evidence="1">DNA-dependent RNA polymerase catalyzes the transcription of DNA into RNA using the four ribonucleoside triphosphates as substrates.</text>
</comment>
<dbReference type="SUPFAM" id="SSF64484">
    <property type="entry name" value="beta and beta-prime subunits of DNA dependent RNA-polymerase"/>
    <property type="match status" value="1"/>
</dbReference>
<evidence type="ECO:0000256" key="1">
    <source>
        <dbReference type="ARBA" id="ARBA00004026"/>
    </source>
</evidence>
<keyword evidence="6" id="KW-0479">Metal-binding</keyword>
<proteinExistence type="predicted"/>
<evidence type="ECO:0000256" key="9">
    <source>
        <dbReference type="ARBA" id="ARBA00048552"/>
    </source>
</evidence>
<keyword evidence="7" id="KW-0460">Magnesium</keyword>
<keyword evidence="4 11" id="KW-0808">Transferase</keyword>
<accession>A0A3B0P9T1</accession>